<dbReference type="PANTHER" id="PTHR42834:SF1">
    <property type="entry name" value="ENDONUCLEASE_EXONUCLEASE_PHOSPHATASE FAMILY PROTEIN (AFU_ORTHOLOGUE AFUA_3G09210)"/>
    <property type="match status" value="1"/>
</dbReference>
<dbReference type="NCBIfam" id="NF033681">
    <property type="entry name" value="ExeM_NucH_DNase"/>
    <property type="match status" value="1"/>
</dbReference>
<dbReference type="GO" id="GO:0016787">
    <property type="term" value="F:hydrolase activity"/>
    <property type="evidence" value="ECO:0007669"/>
    <property type="project" value="InterPro"/>
</dbReference>
<dbReference type="InterPro" id="IPR036907">
    <property type="entry name" value="5'-Nucleotdase_C_sf"/>
</dbReference>
<keyword evidence="4" id="KW-0540">Nuclease</keyword>
<feature type="domain" description="LTD" evidence="3">
    <location>
        <begin position="126"/>
        <end position="260"/>
    </location>
</feature>
<dbReference type="InterPro" id="IPR004843">
    <property type="entry name" value="Calcineurin-like_PHP"/>
</dbReference>
<comment type="caution">
    <text evidence="4">The sequence shown here is derived from an EMBL/GenBank/DDBJ whole genome shotgun (WGS) entry which is preliminary data.</text>
</comment>
<reference evidence="4 5" key="1">
    <citation type="submission" date="2019-11" db="EMBL/GenBank/DDBJ databases">
        <authorList>
            <person name="Jiang L.-Q."/>
        </authorList>
    </citation>
    <scope>NUCLEOTIDE SEQUENCE [LARGE SCALE GENOMIC DNA]</scope>
    <source>
        <strain evidence="4 5">YIM 132087</strain>
    </source>
</reference>
<dbReference type="InterPro" id="IPR008334">
    <property type="entry name" value="5'-Nucleotdase_C"/>
</dbReference>
<dbReference type="Pfam" id="PF16640">
    <property type="entry name" value="Big_3_5"/>
    <property type="match status" value="1"/>
</dbReference>
<dbReference type="Gene3D" id="3.60.10.10">
    <property type="entry name" value="Endonuclease/exonuclease/phosphatase"/>
    <property type="match status" value="1"/>
</dbReference>
<organism evidence="4 5">
    <name type="scientific">Nakamurella alba</name>
    <dbReference type="NCBI Taxonomy" id="2665158"/>
    <lineage>
        <taxon>Bacteria</taxon>
        <taxon>Bacillati</taxon>
        <taxon>Actinomycetota</taxon>
        <taxon>Actinomycetes</taxon>
        <taxon>Nakamurellales</taxon>
        <taxon>Nakamurellaceae</taxon>
        <taxon>Nakamurella</taxon>
    </lineage>
</organism>
<dbReference type="GO" id="GO:0005975">
    <property type="term" value="P:carbohydrate metabolic process"/>
    <property type="evidence" value="ECO:0007669"/>
    <property type="project" value="UniProtKB-ARBA"/>
</dbReference>
<gene>
    <name evidence="4" type="ORF">GIS00_19545</name>
</gene>
<dbReference type="SUPFAM" id="SSF55816">
    <property type="entry name" value="5'-nucleotidase (syn. UDP-sugar hydrolase), C-terminal domain"/>
    <property type="match status" value="1"/>
</dbReference>
<dbReference type="Pfam" id="PF02872">
    <property type="entry name" value="5_nucleotid_C"/>
    <property type="match status" value="1"/>
</dbReference>
<dbReference type="InterPro" id="IPR036415">
    <property type="entry name" value="Lamin_tail_dom_sf"/>
</dbReference>
<dbReference type="CDD" id="cd04486">
    <property type="entry name" value="YhcR_OBF_like"/>
    <property type="match status" value="1"/>
</dbReference>
<keyword evidence="4" id="KW-0378">Hydrolase</keyword>
<dbReference type="Pfam" id="PF00932">
    <property type="entry name" value="LTD"/>
    <property type="match status" value="1"/>
</dbReference>
<dbReference type="InterPro" id="IPR047971">
    <property type="entry name" value="ExeM-like"/>
</dbReference>
<evidence type="ECO:0000313" key="4">
    <source>
        <dbReference type="EMBL" id="MTD16137.1"/>
    </source>
</evidence>
<dbReference type="SUPFAM" id="SSF56300">
    <property type="entry name" value="Metallo-dependent phosphatases"/>
    <property type="match status" value="1"/>
</dbReference>
<dbReference type="GO" id="GO:0004519">
    <property type="term" value="F:endonuclease activity"/>
    <property type="evidence" value="ECO:0007669"/>
    <property type="project" value="UniProtKB-KW"/>
</dbReference>
<dbReference type="Gene3D" id="3.60.21.10">
    <property type="match status" value="1"/>
</dbReference>
<dbReference type="PRINTS" id="PR01607">
    <property type="entry name" value="APYRASEFAMLY"/>
</dbReference>
<dbReference type="Proteomes" id="UP000460221">
    <property type="component" value="Unassembled WGS sequence"/>
</dbReference>
<dbReference type="SUPFAM" id="SSF74853">
    <property type="entry name" value="Lamin A/C globular tail domain"/>
    <property type="match status" value="1"/>
</dbReference>
<name>A0A7K1FPS7_9ACTN</name>
<evidence type="ECO:0000256" key="1">
    <source>
        <dbReference type="ARBA" id="ARBA00022729"/>
    </source>
</evidence>
<dbReference type="Gene3D" id="3.90.780.10">
    <property type="entry name" value="5'-Nucleotidase, C-terminal domain"/>
    <property type="match status" value="1"/>
</dbReference>
<proteinExistence type="predicted"/>
<keyword evidence="1" id="KW-0732">Signal</keyword>
<dbReference type="InterPro" id="IPR036691">
    <property type="entry name" value="Endo/exonu/phosph_ase_sf"/>
</dbReference>
<evidence type="ECO:0000259" key="3">
    <source>
        <dbReference type="PROSITE" id="PS51841"/>
    </source>
</evidence>
<dbReference type="PANTHER" id="PTHR42834">
    <property type="entry name" value="ENDONUCLEASE/EXONUCLEASE/PHOSPHATASE FAMILY PROTEIN (AFU_ORTHOLOGUE AFUA_3G09210)"/>
    <property type="match status" value="1"/>
</dbReference>
<feature type="region of interest" description="Disordered" evidence="2">
    <location>
        <begin position="263"/>
        <end position="315"/>
    </location>
</feature>
<dbReference type="InterPro" id="IPR001322">
    <property type="entry name" value="Lamin_tail_dom"/>
</dbReference>
<keyword evidence="4" id="KW-0255">Endonuclease</keyword>
<dbReference type="InterPro" id="IPR029052">
    <property type="entry name" value="Metallo-depent_PP-like"/>
</dbReference>
<dbReference type="PROSITE" id="PS51841">
    <property type="entry name" value="LTD"/>
    <property type="match status" value="1"/>
</dbReference>
<protein>
    <submittedName>
        <fullName evidence="4">ExeM/NucH family extracellular endonuclease</fullName>
    </submittedName>
</protein>
<dbReference type="CDD" id="cd10283">
    <property type="entry name" value="MnuA_DNase1-like"/>
    <property type="match status" value="1"/>
</dbReference>
<dbReference type="GO" id="GO:0009166">
    <property type="term" value="P:nucleotide catabolic process"/>
    <property type="evidence" value="ECO:0007669"/>
    <property type="project" value="InterPro"/>
</dbReference>
<dbReference type="InterPro" id="IPR013783">
    <property type="entry name" value="Ig-like_fold"/>
</dbReference>
<dbReference type="InterPro" id="IPR006179">
    <property type="entry name" value="5_nucleotidase/apyrase"/>
</dbReference>
<evidence type="ECO:0000256" key="2">
    <source>
        <dbReference type="SAM" id="MobiDB-lite"/>
    </source>
</evidence>
<sequence length="1790" mass="183404">MVRLPAVTRTESVAVQLFRPSLLGATEFRWIAPNGGRFPAQAPRTFLPSSLDVHRDRGLGSHDSHTLVPRSLLLWPENPAAPIGACARRENGAPVRTPRRTRARSVGATALTAVLLTGSVTLAPAASAAVDPAAAVVINEVYGGGGNSGATLQHDFIELYNTTDAAVDLTGWSVQYASAAGTSWQRTALTGSIAPGQYYVVVEAQGAGGTVPVTGDVTGTIAMSGTAGKVALVSSGTTGLTCGNACPEAAEVVDFVGYGSTAASHAGDAPTPAPSNTTSVFRDADSTNTGENADDFTAGAPTPGEPTPGEEEPPAAGTVTIAEIQGTGAASPLAGQSATTRGIVTAAYPVGGFNAYTIQTPGTGGPLDVSGAAVASQGLFVFSAATVADVAIGDHVEVTGTVGEFSGRTELSVAAGGLTVLAEEAAPVTPTTTDGWPTTDAQREALESMLYLPTGDFTVSDVYSTNQYGEVGLASGTTPLIQPTDVARPGSTEAAAVTADNASRAVVLDDGASTNFLSAANSSQTPPYLSLTAPVRVGAPATFASPVVVDYQFGDWRFQPVSQVTPADTAAYPATFGNTRQATPDTAKIGAADLKVSSFNVQNYFTTLGADVAGCSSYKDRTGTPITVNTCPGNGPRGAWDATNLERQQAKIVRAINDSGADVAGLEEIENSVTLGKPADSALATLVDALNADAGSEVWAYVPSSTELPAADTMDVITSAIIYKPAAVTRTGESRALGTESADNGADSGAFANAREPVGQVFTPVGGGESFFFVVNHFKSKGSAGPFAGDADAGDGQGASNESRKRQAAALVAWIPTVLDDTATQAVVMVGDYNSYGQEDPVKVLTDAGYVDVEAHVAAETGEREYSYSFSGLSGSLDHVFVNSAALDRTTGADIWNINAAESIALNYSRYNYHGTLFWDPATPFAASDHDPVVVGLTAGAVSTSTTVQVLGINDFHGRIQANQTEAGAAVLSGAVDQLRAEYPSTVFAAAGDLVGASTFESFIAKDKPTIDALNAAGLEVSAVGNHEFDQGYEDLTERIMAPYDPVTNPYGGAEWEYLGANVRHEDDHSAALPESWVQDFGSVQVGFVGVVTDHLDELVSPAGIEGLEIEAPVLAANRTAAELKAEGADIVVMLVHEGAATTALSAATDPSTDFGRIVTGASEDIDAIVSGHTHLTYNHQIPVQSWIDEGRAVTTRPVVSAGQYGYNLDQLLFTVDNATGDVTGVESNTLPLVTTTVTQNPDGTSTTTYTPNYPADPEVTPIVAAAVAEADVLGAQELGQIEGPFNRAKLANGTSENRGGESTLGNLVAEVQRWATTAPESGAAQIAFMNPGGLRADMVGNAGAAGTYPAALTYKQAATVQPFANTLVNMDLTGAQIKQVLEQQWQPAGASRPFLKLGISEGFTYTYDPAKAAGSRITGMWLDGEPIADATAYSVTVNSFLSSGGDNFTALSGGTDKRDTGKTDLQAMVDYMAANTPLPVDYTQRAVGVSFPADAPAEYEAGQTVSFSLSSLAYTTAADRKDTSVELSLGGTVVGTATVDNTIGTDVFDENGKASVTFEVPAGTEAGAQVLTVTGTTTGTVVLVPLQIAAAASTVETTTTLSANRTSQVYGYPVRITLTATVVAGDGSVVPGSVEFRAGDLVLGSAPISGGVARFTLPASTPAGSAPVTAVYAGTEALQASESAPVTLTVQKAPSATLLLTNRLVQKYGTSQVTLSGGTLVPFNPVAGTLVLKANGTEVARAATTGGLLSYKLPANTPVGTYRFTVTFVPSSPNVAGSVSNTVPVVVRR</sequence>
<accession>A0A7K1FPS7</accession>
<dbReference type="EMBL" id="WLYK01000008">
    <property type="protein sequence ID" value="MTD16137.1"/>
    <property type="molecule type" value="Genomic_DNA"/>
</dbReference>
<dbReference type="Gene3D" id="2.60.40.10">
    <property type="entry name" value="Immunoglobulins"/>
    <property type="match status" value="1"/>
</dbReference>
<keyword evidence="5" id="KW-1185">Reference proteome</keyword>
<feature type="compositionally biased region" description="Polar residues" evidence="2">
    <location>
        <begin position="274"/>
        <end position="291"/>
    </location>
</feature>
<dbReference type="SUPFAM" id="SSF56219">
    <property type="entry name" value="DNase I-like"/>
    <property type="match status" value="1"/>
</dbReference>
<evidence type="ECO:0000313" key="5">
    <source>
        <dbReference type="Proteomes" id="UP000460221"/>
    </source>
</evidence>
<dbReference type="Pfam" id="PF00149">
    <property type="entry name" value="Metallophos"/>
    <property type="match status" value="1"/>
</dbReference>
<dbReference type="InterPro" id="IPR032109">
    <property type="entry name" value="Big_3_5"/>
</dbReference>